<accession>A0A7R8Z4S0</accession>
<dbReference type="SUPFAM" id="SSF53474">
    <property type="entry name" value="alpha/beta-Hydrolases"/>
    <property type="match status" value="1"/>
</dbReference>
<dbReference type="Pfam" id="PF00326">
    <property type="entry name" value="Peptidase_S9"/>
    <property type="match status" value="1"/>
</dbReference>
<gene>
    <name evidence="3" type="ORF">TDIB3V08_LOCUS2341</name>
</gene>
<dbReference type="Pfam" id="PF00930">
    <property type="entry name" value="DPPIV_N"/>
    <property type="match status" value="2"/>
</dbReference>
<feature type="domain" description="Peptidase S9 prolyl oligopeptidase catalytic" evidence="1">
    <location>
        <begin position="712"/>
        <end position="909"/>
    </location>
</feature>
<reference evidence="3" key="1">
    <citation type="submission" date="2020-11" db="EMBL/GenBank/DDBJ databases">
        <authorList>
            <person name="Tran Van P."/>
        </authorList>
    </citation>
    <scope>NUCLEOTIDE SEQUENCE</scope>
</reference>
<feature type="domain" description="Dipeptidylpeptidase IV N-terminal" evidence="2">
    <location>
        <begin position="460"/>
        <end position="574"/>
    </location>
</feature>
<feature type="domain" description="Dipeptidylpeptidase IV N-terminal" evidence="2">
    <location>
        <begin position="13"/>
        <end position="196"/>
    </location>
</feature>
<sequence length="918" mass="104164">MEPSSDMSAVEFEDILSSPETLWSSADGSHVLFASFNDSDVRVLQFPWFGTGSSASGAITGSPGTWSVFPESRTVRYPTYNAVWVCFQPGTTNPEVKLWVVDVSNVTDPLRWEVKPPEVLDGQDYYLTSSNWVDEGNINVAAVWMNRAQNISIVSTCHAPNWTCSEVHKDKATEYTWFYEQTRPILSPDVDSFMLTIKSNCLLMLLSTDTHIRSLKRHIHTERASEDTWLDLQPHPVYSPEGDRFWLTTKSNCLFMFLPTDPHEESLRRHVIHTERASEDTWLDLQPHPVYSLEGDRFLLTTKSNFLFMFLPTDPHGESLRRHVIHTERASEDTWLDLQPHPIHTERASEDTWLDLQPHPVYSLEGDRFLLTTKSNFLFMFLPTDPHGESLRRHVIHTERASEDTWLDLQPHPVYSLEGDIFLLTTKSNCLFMFLPTDPHGESLRRHVVGPTAHPIHTERASEDTWLDVQPHPVFSPDGDSFLLLATIKEGTQNDYYSHIKHVTPAQQRIAVLSHGKYEVIKILSWDTTNHLVYYLGTHAKKPGQRHLYVVRDPSTDDVRRLEPQCITCDLGEVMRSSRYWVLVTRIRAPKGYTNCTYFFATISPGHVAGTTSYYVLECEGPGLPLAGIHSAVTHRLLRVLYNMRPYKTARLRELALPTMQSFEVPLSPGCNAQVQLLLPPSWREELRDAAFPVLVEVNGRPGGQSVSEKFSIDWGTYMSSHNDVVYVKLDVRGAKGQGTRPVFRRMGGAEVHDQVTVLRHLLDTRKFLDETRVGVWGWGYGGYVTAMLLGSQQNIFKCGIAVSPIADWLYYNSAFTERILGLPGDNYKGYVEADATQRARNVPSHSLYLMHGLADVTAPYQHGVALARALADAGIIFRYQSYADEGYALQGVLGHVYSSMEDYLTECLSLDEDQQQS</sequence>
<dbReference type="InterPro" id="IPR001375">
    <property type="entry name" value="Peptidase_S9_cat"/>
</dbReference>
<dbReference type="GO" id="GO:0008239">
    <property type="term" value="F:dipeptidyl-peptidase activity"/>
    <property type="evidence" value="ECO:0007669"/>
    <property type="project" value="TreeGrafter"/>
</dbReference>
<dbReference type="AlphaFoldDB" id="A0A7R8Z4S0"/>
<proteinExistence type="predicted"/>
<dbReference type="GO" id="GO:0006508">
    <property type="term" value="P:proteolysis"/>
    <property type="evidence" value="ECO:0007669"/>
    <property type="project" value="InterPro"/>
</dbReference>
<dbReference type="Gene3D" id="2.140.10.30">
    <property type="entry name" value="Dipeptidylpeptidase IV, N-terminal domain"/>
    <property type="match status" value="2"/>
</dbReference>
<dbReference type="InterPro" id="IPR029058">
    <property type="entry name" value="AB_hydrolase_fold"/>
</dbReference>
<dbReference type="InterPro" id="IPR050278">
    <property type="entry name" value="Serine_Prot_S9B/DPPIV"/>
</dbReference>
<dbReference type="SUPFAM" id="SSF82171">
    <property type="entry name" value="DPP6 N-terminal domain-like"/>
    <property type="match status" value="1"/>
</dbReference>
<dbReference type="Gene3D" id="3.40.50.1820">
    <property type="entry name" value="alpha/beta hydrolase"/>
    <property type="match status" value="1"/>
</dbReference>
<name>A0A7R8Z4S0_TIMDO</name>
<organism evidence="3">
    <name type="scientific">Timema douglasi</name>
    <name type="common">Walking stick</name>
    <dbReference type="NCBI Taxonomy" id="61478"/>
    <lineage>
        <taxon>Eukaryota</taxon>
        <taxon>Metazoa</taxon>
        <taxon>Ecdysozoa</taxon>
        <taxon>Arthropoda</taxon>
        <taxon>Hexapoda</taxon>
        <taxon>Insecta</taxon>
        <taxon>Pterygota</taxon>
        <taxon>Neoptera</taxon>
        <taxon>Polyneoptera</taxon>
        <taxon>Phasmatodea</taxon>
        <taxon>Timematodea</taxon>
        <taxon>Timematoidea</taxon>
        <taxon>Timematidae</taxon>
        <taxon>Timema</taxon>
    </lineage>
</organism>
<dbReference type="InterPro" id="IPR002469">
    <property type="entry name" value="Peptidase_S9B_N"/>
</dbReference>
<evidence type="ECO:0000313" key="3">
    <source>
        <dbReference type="EMBL" id="CAD7195978.1"/>
    </source>
</evidence>
<evidence type="ECO:0000259" key="2">
    <source>
        <dbReference type="Pfam" id="PF00930"/>
    </source>
</evidence>
<evidence type="ECO:0008006" key="4">
    <source>
        <dbReference type="Google" id="ProtNLM"/>
    </source>
</evidence>
<dbReference type="EMBL" id="OA564962">
    <property type="protein sequence ID" value="CAD7195978.1"/>
    <property type="molecule type" value="Genomic_DNA"/>
</dbReference>
<dbReference type="GO" id="GO:0008236">
    <property type="term" value="F:serine-type peptidase activity"/>
    <property type="evidence" value="ECO:0007669"/>
    <property type="project" value="InterPro"/>
</dbReference>
<dbReference type="GO" id="GO:0005886">
    <property type="term" value="C:plasma membrane"/>
    <property type="evidence" value="ECO:0007669"/>
    <property type="project" value="TreeGrafter"/>
</dbReference>
<evidence type="ECO:0000259" key="1">
    <source>
        <dbReference type="Pfam" id="PF00326"/>
    </source>
</evidence>
<protein>
    <recommendedName>
        <fullName evidence="4">Dipeptidyl peptidase 4</fullName>
    </recommendedName>
</protein>
<dbReference type="PANTHER" id="PTHR11731:SF187">
    <property type="entry name" value="INACTIVE DIPEPTIDYL PEPTIDASE 10-LIKE PROTEIN"/>
    <property type="match status" value="1"/>
</dbReference>
<dbReference type="PANTHER" id="PTHR11731">
    <property type="entry name" value="PROTEASE FAMILY S9B,C DIPEPTIDYL-PEPTIDASE IV-RELATED"/>
    <property type="match status" value="1"/>
</dbReference>